<evidence type="ECO:0000313" key="1">
    <source>
        <dbReference type="EMBL" id="WDI05204.1"/>
    </source>
</evidence>
<protein>
    <recommendedName>
        <fullName evidence="3">PRTRC system protein B</fullName>
    </recommendedName>
</protein>
<name>A0ABY7XK97_9BACL</name>
<dbReference type="InterPro" id="IPR032787">
    <property type="entry name" value="Prok-E2_D"/>
</dbReference>
<gene>
    <name evidence="1" type="ORF">PUW25_25690</name>
</gene>
<keyword evidence="1" id="KW-0614">Plasmid</keyword>
<evidence type="ECO:0008006" key="3">
    <source>
        <dbReference type="Google" id="ProtNLM"/>
    </source>
</evidence>
<sequence>MSVKIELHPEKMPLLIIEDNGVKTTKYVYADQIIDMLQSSTGGKEFTSDRVVLTSPALPQNTAKYAQSEKGTNYLFITVEETTHDVKYHDFSFESIPYPKMVFAFAVAGKTLISAYVAAYKDLSLRDTSELYRFPYSNVYDSGKLCYWTNELVHDLVQLQTFPYQWREVPNNDHIYFSGETNKIKDTLYNVFDMFKNKPFDYDILTPMNTTFGDWSRLFINNN</sequence>
<organism evidence="1 2">
    <name type="scientific">Paenibacillus urinalis</name>
    <dbReference type="NCBI Taxonomy" id="521520"/>
    <lineage>
        <taxon>Bacteria</taxon>
        <taxon>Bacillati</taxon>
        <taxon>Bacillota</taxon>
        <taxon>Bacilli</taxon>
        <taxon>Bacillales</taxon>
        <taxon>Paenibacillaceae</taxon>
        <taxon>Paenibacillus</taxon>
    </lineage>
</organism>
<dbReference type="EMBL" id="CP118109">
    <property type="protein sequence ID" value="WDI05204.1"/>
    <property type="molecule type" value="Genomic_DNA"/>
</dbReference>
<dbReference type="RefSeq" id="WP_047913025.1">
    <property type="nucleotide sequence ID" value="NZ_CP118109.1"/>
</dbReference>
<dbReference type="Pfam" id="PF14460">
    <property type="entry name" value="Prok-E2_D"/>
    <property type="match status" value="1"/>
</dbReference>
<evidence type="ECO:0000313" key="2">
    <source>
        <dbReference type="Proteomes" id="UP001221519"/>
    </source>
</evidence>
<accession>A0ABY7XK97</accession>
<proteinExistence type="predicted"/>
<dbReference type="Proteomes" id="UP001221519">
    <property type="component" value="Plasmid unnamed1"/>
</dbReference>
<reference evidence="1 2" key="1">
    <citation type="submission" date="2023-02" db="EMBL/GenBank/DDBJ databases">
        <title>Pathogen: clinical or host-associated sample.</title>
        <authorList>
            <person name="Hergert J."/>
            <person name="Casey R."/>
            <person name="Wagner J."/>
            <person name="Young E.L."/>
            <person name="Oakeson K.F."/>
        </authorList>
    </citation>
    <scope>NUCLEOTIDE SEQUENCE [LARGE SCALE GENOMIC DNA]</scope>
    <source>
        <strain evidence="1 2">2022CK-00829</strain>
        <plasmid evidence="1 2">unnamed1</plasmid>
    </source>
</reference>
<keyword evidence="2" id="KW-1185">Reference proteome</keyword>
<geneLocation type="plasmid" evidence="1 2">
    <name>unnamed1</name>
</geneLocation>